<sequence>MSVELNHTIVHATDKAASARFLTEILGLPEPTPFGPFMAVPLAHDLTLDYYEVEGAITSNHYAFKVSEADFDGVLARVVERGLDYWADPYHQQANRINTNDGGRGFYFEDPDGHNLEVLTRSYGSGE</sequence>
<dbReference type="Pfam" id="PF00903">
    <property type="entry name" value="Glyoxalase"/>
    <property type="match status" value="1"/>
</dbReference>
<evidence type="ECO:0000259" key="1">
    <source>
        <dbReference type="PROSITE" id="PS51819"/>
    </source>
</evidence>
<dbReference type="InterPro" id="IPR029068">
    <property type="entry name" value="Glyas_Bleomycin-R_OHBP_Dase"/>
</dbReference>
<gene>
    <name evidence="2" type="ORF">ACFQV2_10610</name>
</gene>
<dbReference type="CDD" id="cd08351">
    <property type="entry name" value="ChaP_like"/>
    <property type="match status" value="1"/>
</dbReference>
<dbReference type="EMBL" id="JBHTEY010000004">
    <property type="protein sequence ID" value="MFC7613934.1"/>
    <property type="molecule type" value="Genomic_DNA"/>
</dbReference>
<keyword evidence="3" id="KW-1185">Reference proteome</keyword>
<dbReference type="PROSITE" id="PS51819">
    <property type="entry name" value="VOC"/>
    <property type="match status" value="1"/>
</dbReference>
<evidence type="ECO:0000313" key="3">
    <source>
        <dbReference type="Proteomes" id="UP001596512"/>
    </source>
</evidence>
<name>A0ABW2TL98_9PSEU</name>
<comment type="caution">
    <text evidence="2">The sequence shown here is derived from an EMBL/GenBank/DDBJ whole genome shotgun (WGS) entry which is preliminary data.</text>
</comment>
<dbReference type="Proteomes" id="UP001596512">
    <property type="component" value="Unassembled WGS sequence"/>
</dbReference>
<dbReference type="Gene3D" id="3.10.180.10">
    <property type="entry name" value="2,3-Dihydroxybiphenyl 1,2-Dioxygenase, domain 1"/>
    <property type="match status" value="1"/>
</dbReference>
<dbReference type="InterPro" id="IPR004360">
    <property type="entry name" value="Glyas_Fos-R_dOase_dom"/>
</dbReference>
<accession>A0ABW2TL98</accession>
<feature type="domain" description="VOC" evidence="1">
    <location>
        <begin position="4"/>
        <end position="121"/>
    </location>
</feature>
<protein>
    <submittedName>
        <fullName evidence="2">VOC family protein</fullName>
    </submittedName>
</protein>
<reference evidence="3" key="1">
    <citation type="journal article" date="2019" name="Int. J. Syst. Evol. Microbiol.">
        <title>The Global Catalogue of Microorganisms (GCM) 10K type strain sequencing project: providing services to taxonomists for standard genome sequencing and annotation.</title>
        <authorList>
            <consortium name="The Broad Institute Genomics Platform"/>
            <consortium name="The Broad Institute Genome Sequencing Center for Infectious Disease"/>
            <person name="Wu L."/>
            <person name="Ma J."/>
        </authorList>
    </citation>
    <scope>NUCLEOTIDE SEQUENCE [LARGE SCALE GENOMIC DNA]</scope>
    <source>
        <strain evidence="3">JCM 17695</strain>
    </source>
</reference>
<proteinExistence type="predicted"/>
<evidence type="ECO:0000313" key="2">
    <source>
        <dbReference type="EMBL" id="MFC7613934.1"/>
    </source>
</evidence>
<organism evidence="2 3">
    <name type="scientific">Actinokineospora soli</name>
    <dbReference type="NCBI Taxonomy" id="1048753"/>
    <lineage>
        <taxon>Bacteria</taxon>
        <taxon>Bacillati</taxon>
        <taxon>Actinomycetota</taxon>
        <taxon>Actinomycetes</taxon>
        <taxon>Pseudonocardiales</taxon>
        <taxon>Pseudonocardiaceae</taxon>
        <taxon>Actinokineospora</taxon>
    </lineage>
</organism>
<dbReference type="InterPro" id="IPR037523">
    <property type="entry name" value="VOC_core"/>
</dbReference>
<dbReference type="SUPFAM" id="SSF54593">
    <property type="entry name" value="Glyoxalase/Bleomycin resistance protein/Dihydroxybiphenyl dioxygenase"/>
    <property type="match status" value="1"/>
</dbReference>